<dbReference type="Proteomes" id="UP001164116">
    <property type="component" value="Chromosome"/>
</dbReference>
<organism evidence="1 2">
    <name type="scientific">Pseudomonas quebecensis</name>
    <dbReference type="NCBI Taxonomy" id="2995174"/>
    <lineage>
        <taxon>Bacteria</taxon>
        <taxon>Pseudomonadati</taxon>
        <taxon>Pseudomonadota</taxon>
        <taxon>Gammaproteobacteria</taxon>
        <taxon>Pseudomonadales</taxon>
        <taxon>Pseudomonadaceae</taxon>
        <taxon>Pseudomonas</taxon>
    </lineage>
</organism>
<name>A0ABY6QAU0_9PSED</name>
<evidence type="ECO:0008006" key="3">
    <source>
        <dbReference type="Google" id="ProtNLM"/>
    </source>
</evidence>
<protein>
    <recommendedName>
        <fullName evidence="3">NERD domain-containing protein</fullName>
    </recommendedName>
</protein>
<sequence>MLDLYSEEIDVLSNKHIDAEVRNLALKKIREKLPTSEKKRREILKFATAILLNNVRNRDYNASFGMLRFTFFTNLEKPIAEARKQGVFRASKTNFNPKLTKELLEELYRSQTLADDELNYIRSVNGLLKLAPDVLDFKNKIATAASSRRYFLKTILSIAETKYSDLLSHYDERPEIPYMDILFHNNKESILTSASYIVQIYREVTSGLKLKDSNGIDENISHDFYHNLLEAAFAIINYLEAEIKVDFYGYGVWFDEETRSFSVDSVEFETAKSYGYAKADLRIYSQSRIYNEAANSKSYAEMLNEFWLKDSQEAESVVHAIKNAPFERIVLKTFHVEYGHQANIFGHDRPFKEEQMQLMALMDENYNVDVFDTKIYRDFACFDIFKLQRFFGFIAFIYKKAYEKLRAEGHSNSDLIRKRSVLPVFDKKDLVRIFQNTTGKSQADCEGLLEKLTNDKVTDYEVIDLQYKPILTIEHRYLVMPTLFAYSNLCRSLAIDEGVHFSVSGKYDYMVKNVSDILNDQGFTVQHDFPFGDDEIDIAAVYGENLFLFECKNPYHPVNDFELRNTYAHLVKGFSQIEKFQERFKDRQVLDQFLKNLKVNPKNIKNIHYGVINANRALTGLSKNGVKVFHANELMNFISTGKLISAGHEYHSWKSETFHGEDLVAYMTGEVISDDMVRHKLPLPFSIAFRSGIMHFRTYQYDLEKTNALIKTKYRYIGPHK</sequence>
<dbReference type="RefSeq" id="WP_266248409.1">
    <property type="nucleotide sequence ID" value="NZ_CP112866.1"/>
</dbReference>
<reference evidence="1" key="1">
    <citation type="submission" date="2022-11" db="EMBL/GenBank/DDBJ databases">
        <title>Taxonomic description of a new Pseudomonas species.</title>
        <authorList>
            <person name="Tambong J.T."/>
        </authorList>
    </citation>
    <scope>NUCLEOTIDE SEQUENCE</scope>
    <source>
        <strain evidence="1">S1Bt42</strain>
    </source>
</reference>
<accession>A0ABY6QAU0</accession>
<evidence type="ECO:0000313" key="2">
    <source>
        <dbReference type="Proteomes" id="UP001164116"/>
    </source>
</evidence>
<dbReference type="SUPFAM" id="SSF52980">
    <property type="entry name" value="Restriction endonuclease-like"/>
    <property type="match status" value="1"/>
</dbReference>
<keyword evidence="2" id="KW-1185">Reference proteome</keyword>
<proteinExistence type="predicted"/>
<dbReference type="EMBL" id="CP112866">
    <property type="protein sequence ID" value="UZW17112.1"/>
    <property type="molecule type" value="Genomic_DNA"/>
</dbReference>
<evidence type="ECO:0000313" key="1">
    <source>
        <dbReference type="EMBL" id="UZW17112.1"/>
    </source>
</evidence>
<dbReference type="InterPro" id="IPR011335">
    <property type="entry name" value="Restrct_endonuc-II-like"/>
</dbReference>
<gene>
    <name evidence="1" type="ORF">OSC50_17180</name>
</gene>